<gene>
    <name evidence="1" type="ORF">SAMN05444388_101238</name>
</gene>
<protein>
    <recommendedName>
        <fullName evidence="3">YtxH domain-containing protein</fullName>
    </recommendedName>
</protein>
<evidence type="ECO:0008006" key="3">
    <source>
        <dbReference type="Google" id="ProtNLM"/>
    </source>
</evidence>
<dbReference type="AlphaFoldDB" id="A0A1M5G3P3"/>
<reference evidence="1 2" key="1">
    <citation type="submission" date="2016-11" db="EMBL/GenBank/DDBJ databases">
        <authorList>
            <person name="Jaros S."/>
            <person name="Januszkiewicz K."/>
            <person name="Wedrychowicz H."/>
        </authorList>
    </citation>
    <scope>NUCLEOTIDE SEQUENCE [LARGE SCALE GENOMIC DNA]</scope>
    <source>
        <strain evidence="1 2">DSM 6792</strain>
    </source>
</reference>
<evidence type="ECO:0000313" key="2">
    <source>
        <dbReference type="Proteomes" id="UP000184112"/>
    </source>
</evidence>
<proteinExistence type="predicted"/>
<organism evidence="1 2">
    <name type="scientific">Flavobacterium johnsoniae</name>
    <name type="common">Cytophaga johnsonae</name>
    <dbReference type="NCBI Taxonomy" id="986"/>
    <lineage>
        <taxon>Bacteria</taxon>
        <taxon>Pseudomonadati</taxon>
        <taxon>Bacteroidota</taxon>
        <taxon>Flavobacteriia</taxon>
        <taxon>Flavobacteriales</taxon>
        <taxon>Flavobacteriaceae</taxon>
        <taxon>Flavobacterium</taxon>
    </lineage>
</organism>
<evidence type="ECO:0000313" key="1">
    <source>
        <dbReference type="EMBL" id="SHF98348.1"/>
    </source>
</evidence>
<dbReference type="RefSeq" id="WP_073407875.1">
    <property type="nucleotide sequence ID" value="NZ_FQWH01000001.1"/>
</dbReference>
<sequence>MRLTSFFTNLFGSAKEKTTDFAAQAETTVEEIKDTAEPILENAADLISDVFDSIKEVLSENTNSDYELITETVVDVSEDAVTDFDSEESEK</sequence>
<dbReference type="Proteomes" id="UP000184112">
    <property type="component" value="Unassembled WGS sequence"/>
</dbReference>
<accession>A0A1M5G3P3</accession>
<name>A0A1M5G3P3_FLAJO</name>
<dbReference type="EMBL" id="FQWH01000001">
    <property type="protein sequence ID" value="SHF98348.1"/>
    <property type="molecule type" value="Genomic_DNA"/>
</dbReference>